<feature type="region of interest" description="Disordered" evidence="1">
    <location>
        <begin position="1"/>
        <end position="46"/>
    </location>
</feature>
<organism evidence="2">
    <name type="scientific">Arundo donax</name>
    <name type="common">Giant reed</name>
    <name type="synonym">Donax arundinaceus</name>
    <dbReference type="NCBI Taxonomy" id="35708"/>
    <lineage>
        <taxon>Eukaryota</taxon>
        <taxon>Viridiplantae</taxon>
        <taxon>Streptophyta</taxon>
        <taxon>Embryophyta</taxon>
        <taxon>Tracheophyta</taxon>
        <taxon>Spermatophyta</taxon>
        <taxon>Magnoliopsida</taxon>
        <taxon>Liliopsida</taxon>
        <taxon>Poales</taxon>
        <taxon>Poaceae</taxon>
        <taxon>PACMAD clade</taxon>
        <taxon>Arundinoideae</taxon>
        <taxon>Arundineae</taxon>
        <taxon>Arundo</taxon>
    </lineage>
</organism>
<name>A0A0A8YR76_ARUDO</name>
<reference evidence="2" key="2">
    <citation type="journal article" date="2015" name="Data Brief">
        <title>Shoot transcriptome of the giant reed, Arundo donax.</title>
        <authorList>
            <person name="Barrero R.A."/>
            <person name="Guerrero F.D."/>
            <person name="Moolhuijzen P."/>
            <person name="Goolsby J.A."/>
            <person name="Tidwell J."/>
            <person name="Bellgard S.E."/>
            <person name="Bellgard M.I."/>
        </authorList>
    </citation>
    <scope>NUCLEOTIDE SEQUENCE</scope>
    <source>
        <tissue evidence="2">Shoot tissue taken approximately 20 cm above the soil surface</tissue>
    </source>
</reference>
<evidence type="ECO:0000313" key="2">
    <source>
        <dbReference type="EMBL" id="JAD28148.1"/>
    </source>
</evidence>
<protein>
    <submittedName>
        <fullName evidence="2">Uncharacterized protein</fullName>
    </submittedName>
</protein>
<dbReference type="AlphaFoldDB" id="A0A0A8YR76"/>
<evidence type="ECO:0000256" key="1">
    <source>
        <dbReference type="SAM" id="MobiDB-lite"/>
    </source>
</evidence>
<dbReference type="EMBL" id="GBRH01269747">
    <property type="protein sequence ID" value="JAD28148.1"/>
    <property type="molecule type" value="Transcribed_RNA"/>
</dbReference>
<reference evidence="2" key="1">
    <citation type="submission" date="2014-09" db="EMBL/GenBank/DDBJ databases">
        <authorList>
            <person name="Magalhaes I.L.F."/>
            <person name="Oliveira U."/>
            <person name="Santos F.R."/>
            <person name="Vidigal T.H.D.A."/>
            <person name="Brescovit A.D."/>
            <person name="Santos A.J."/>
        </authorList>
    </citation>
    <scope>NUCLEOTIDE SEQUENCE</scope>
    <source>
        <tissue evidence="2">Shoot tissue taken approximately 20 cm above the soil surface</tissue>
    </source>
</reference>
<accession>A0A0A8YR76</accession>
<proteinExistence type="predicted"/>
<sequence>MTRTKTRSLIRHETQPSPRASATRFEPSHSSSMITPKFGVPGAKAR</sequence>